<feature type="signal peptide" evidence="6">
    <location>
        <begin position="1"/>
        <end position="26"/>
    </location>
</feature>
<dbReference type="PROSITE" id="PS50983">
    <property type="entry name" value="FE_B12_PBP"/>
    <property type="match status" value="1"/>
</dbReference>
<evidence type="ECO:0000256" key="5">
    <source>
        <dbReference type="ARBA" id="ARBA00022729"/>
    </source>
</evidence>
<keyword evidence="4" id="KW-0406">Ion transport</keyword>
<dbReference type="PRINTS" id="PR01715">
    <property type="entry name" value="FERRIBNDNGPP"/>
</dbReference>
<dbReference type="InterPro" id="IPR051313">
    <property type="entry name" value="Bact_iron-sidero_bind"/>
</dbReference>
<keyword evidence="5 6" id="KW-0732">Signal</keyword>
<keyword evidence="4" id="KW-0408">Iron</keyword>
<feature type="domain" description="Fe/B12 periplasmic-binding" evidence="7">
    <location>
        <begin position="38"/>
        <end position="295"/>
    </location>
</feature>
<proteinExistence type="inferred from homology"/>
<name>A0ABV8QCS5_9GAMM</name>
<dbReference type="Proteomes" id="UP001595798">
    <property type="component" value="Unassembled WGS sequence"/>
</dbReference>
<dbReference type="CDD" id="cd01146">
    <property type="entry name" value="FhuD"/>
    <property type="match status" value="1"/>
</dbReference>
<evidence type="ECO:0000256" key="4">
    <source>
        <dbReference type="ARBA" id="ARBA00022496"/>
    </source>
</evidence>
<keyword evidence="3" id="KW-0813">Transport</keyword>
<keyword evidence="9" id="KW-1185">Reference proteome</keyword>
<evidence type="ECO:0000313" key="9">
    <source>
        <dbReference type="Proteomes" id="UP001595798"/>
    </source>
</evidence>
<dbReference type="RefSeq" id="WP_379885450.1">
    <property type="nucleotide sequence ID" value="NZ_JBHSDI010000004.1"/>
</dbReference>
<protein>
    <submittedName>
        <fullName evidence="8">Iron-siderophore ABC transporter substrate-binding protein</fullName>
    </submittedName>
</protein>
<evidence type="ECO:0000256" key="3">
    <source>
        <dbReference type="ARBA" id="ARBA00022448"/>
    </source>
</evidence>
<accession>A0ABV8QCS5</accession>
<evidence type="ECO:0000313" key="8">
    <source>
        <dbReference type="EMBL" id="MFC4258090.1"/>
    </source>
</evidence>
<comment type="caution">
    <text evidence="8">The sequence shown here is derived from an EMBL/GenBank/DDBJ whole genome shotgun (WGS) entry which is preliminary data.</text>
</comment>
<sequence length="303" mass="32688">MTMPPVVAVLIAGCLTVASLSINAFAGAPATPSESQPRIATVDWTLTETLLSLDVVPVAVAQTTEYHTWVGKPALPETVVDLGLRAQPNRELAASLDLDLFLLTPQFSALGPTLSQIAPVTTLPIYGPDSDLWQNLVATTRQLAGIAGVPARAEQVIDHHRRQIEQVRNRLPLAMPPMLAIQFIDNRHVRVYGNGSLYDMVMDRLGLENAWRGGTNSWGYATVGIEDLTTGEYLIVVDPMPMGVAGQLANNRLWQRLPAVRANRVFHLPAVWSFGGLPSATRFAEGLGAALGEFRSGRKATAP</sequence>
<feature type="chain" id="PRO_5047421017" evidence="6">
    <location>
        <begin position="27"/>
        <end position="303"/>
    </location>
</feature>
<dbReference type="EMBL" id="JBHSDI010000004">
    <property type="protein sequence ID" value="MFC4258090.1"/>
    <property type="molecule type" value="Genomic_DNA"/>
</dbReference>
<evidence type="ECO:0000256" key="6">
    <source>
        <dbReference type="SAM" id="SignalP"/>
    </source>
</evidence>
<reference evidence="9" key="1">
    <citation type="journal article" date="2019" name="Int. J. Syst. Evol. Microbiol.">
        <title>The Global Catalogue of Microorganisms (GCM) 10K type strain sequencing project: providing services to taxonomists for standard genome sequencing and annotation.</title>
        <authorList>
            <consortium name="The Broad Institute Genomics Platform"/>
            <consortium name="The Broad Institute Genome Sequencing Center for Infectious Disease"/>
            <person name="Wu L."/>
            <person name="Ma J."/>
        </authorList>
    </citation>
    <scope>NUCLEOTIDE SEQUENCE [LARGE SCALE GENOMIC DNA]</scope>
    <source>
        <strain evidence="9">CECT 7297</strain>
    </source>
</reference>
<dbReference type="PANTHER" id="PTHR30532">
    <property type="entry name" value="IRON III DICITRATE-BINDING PERIPLASMIC PROTEIN"/>
    <property type="match status" value="1"/>
</dbReference>
<evidence type="ECO:0000259" key="7">
    <source>
        <dbReference type="PROSITE" id="PS50983"/>
    </source>
</evidence>
<dbReference type="PANTHER" id="PTHR30532:SF1">
    <property type="entry name" value="IRON(3+)-HYDROXAMATE-BINDING PROTEIN FHUD"/>
    <property type="match status" value="1"/>
</dbReference>
<comment type="subcellular location">
    <subcellularLocation>
        <location evidence="1">Cell envelope</location>
    </subcellularLocation>
</comment>
<evidence type="ECO:0000256" key="1">
    <source>
        <dbReference type="ARBA" id="ARBA00004196"/>
    </source>
</evidence>
<evidence type="ECO:0000256" key="2">
    <source>
        <dbReference type="ARBA" id="ARBA00008814"/>
    </source>
</evidence>
<organism evidence="8 9">
    <name type="scientific">Marinobacter lacisalsi</name>
    <dbReference type="NCBI Taxonomy" id="475979"/>
    <lineage>
        <taxon>Bacteria</taxon>
        <taxon>Pseudomonadati</taxon>
        <taxon>Pseudomonadota</taxon>
        <taxon>Gammaproteobacteria</taxon>
        <taxon>Pseudomonadales</taxon>
        <taxon>Marinobacteraceae</taxon>
        <taxon>Marinobacter</taxon>
    </lineage>
</organism>
<keyword evidence="4" id="KW-0410">Iron transport</keyword>
<comment type="similarity">
    <text evidence="2">Belongs to the bacterial solute-binding protein 8 family.</text>
</comment>
<dbReference type="Pfam" id="PF01497">
    <property type="entry name" value="Peripla_BP_2"/>
    <property type="match status" value="1"/>
</dbReference>
<gene>
    <name evidence="8" type="ORF">ACFOZ5_03475</name>
</gene>
<dbReference type="Gene3D" id="3.40.50.1980">
    <property type="entry name" value="Nitrogenase molybdenum iron protein domain"/>
    <property type="match status" value="2"/>
</dbReference>
<dbReference type="SUPFAM" id="SSF53807">
    <property type="entry name" value="Helical backbone' metal receptor"/>
    <property type="match status" value="1"/>
</dbReference>
<dbReference type="InterPro" id="IPR002491">
    <property type="entry name" value="ABC_transptr_periplasmic_BD"/>
</dbReference>